<feature type="signal peptide" evidence="1">
    <location>
        <begin position="1"/>
        <end position="19"/>
    </location>
</feature>
<evidence type="ECO:0008006" key="4">
    <source>
        <dbReference type="Google" id="ProtNLM"/>
    </source>
</evidence>
<evidence type="ECO:0000313" key="2">
    <source>
        <dbReference type="EMBL" id="MDD8060364.1"/>
    </source>
</evidence>
<evidence type="ECO:0000313" key="3">
    <source>
        <dbReference type="Proteomes" id="UP001213691"/>
    </source>
</evidence>
<proteinExistence type="predicted"/>
<keyword evidence="3" id="KW-1185">Reference proteome</keyword>
<gene>
    <name evidence="2" type="ORF">PQR79_14875</name>
</gene>
<dbReference type="EMBL" id="JAQQPZ010000013">
    <property type="protein sequence ID" value="MDD8060364.1"/>
    <property type="molecule type" value="Genomic_DNA"/>
</dbReference>
<dbReference type="Gene3D" id="2.40.70.10">
    <property type="entry name" value="Acid Proteases"/>
    <property type="match status" value="1"/>
</dbReference>
<protein>
    <recommendedName>
        <fullName evidence="4">Aspartyl protease</fullName>
    </recommendedName>
</protein>
<keyword evidence="1" id="KW-0732">Signal</keyword>
<accession>A0ABT5TPB5</accession>
<dbReference type="Proteomes" id="UP001213691">
    <property type="component" value="Unassembled WGS sequence"/>
</dbReference>
<evidence type="ECO:0000256" key="1">
    <source>
        <dbReference type="SAM" id="SignalP"/>
    </source>
</evidence>
<dbReference type="RefSeq" id="WP_238107774.1">
    <property type="nucleotide sequence ID" value="NZ_JAQQPZ010000013.1"/>
</dbReference>
<comment type="caution">
    <text evidence="2">The sequence shown here is derived from an EMBL/GenBank/DDBJ whole genome shotgun (WGS) entry which is preliminary data.</text>
</comment>
<name>A0ABT5TPB5_9GAMM</name>
<reference evidence="2 3" key="1">
    <citation type="submission" date="2023-02" db="EMBL/GenBank/DDBJ databases">
        <title>Genome sequence of Shewanella metallivivens ER-Te-42B-Light, sp. nov., enriched from sulfide tube worms (Riftia pachyptila) isolated from Explorer Ridge in the Pacific Ocean.</title>
        <authorList>
            <person name="Maltman C."/>
            <person name="Kuzyk S.B."/>
            <person name="Kyndt J.A."/>
            <person name="Yurkov V."/>
        </authorList>
    </citation>
    <scope>NUCLEOTIDE SEQUENCE [LARGE SCALE GENOMIC DNA]</scope>
    <source>
        <strain evidence="2 3">ER-Te-42B-Light</strain>
    </source>
</reference>
<sequence>MKSCLFFVFAVVSSFYSFASGSDLTYEQRVLNSLMLGEQNPEPDVAQSCLYQSYQRLSRGDFEAVEAQVKSCSICDDKTNVVALYYCHKITSSSFIWMGKYAKAYQSLIETLKYKEELVRLGFDIQAFNGLTSYVKNLEFHKISEAHLSVNNKGELTLGKFAVDTGSIFDTRKKKCINAISTSKVNYLLNSHETFVVCDDDNFPYLNYPKDILGLIHLSLYERIIFKPEKSSGTARVLGNELKLYFDFDTIFFLSKTGYDDSEVNVCLDTGSSKSSVNFKFYRKHFNKLIELKTQAVQSSNSKGNYNIRGKMLDSFDISIGGRTHTFKKIPVFIDRTPWFHCDVIAGRDLILEHFKEISFEKKIIYIK</sequence>
<dbReference type="InterPro" id="IPR021109">
    <property type="entry name" value="Peptidase_aspartic_dom_sf"/>
</dbReference>
<feature type="chain" id="PRO_5045840641" description="Aspartyl protease" evidence="1">
    <location>
        <begin position="20"/>
        <end position="368"/>
    </location>
</feature>
<organism evidence="2 3">
    <name type="scientific">Shewanella metallivivens</name>
    <dbReference type="NCBI Taxonomy" id="2872342"/>
    <lineage>
        <taxon>Bacteria</taxon>
        <taxon>Pseudomonadati</taxon>
        <taxon>Pseudomonadota</taxon>
        <taxon>Gammaproteobacteria</taxon>
        <taxon>Alteromonadales</taxon>
        <taxon>Shewanellaceae</taxon>
        <taxon>Shewanella</taxon>
    </lineage>
</organism>